<dbReference type="HOGENOM" id="CLU_071407_2_0_1"/>
<name>T1K2E6_TETUR</name>
<organism evidence="1 2">
    <name type="scientific">Tetranychus urticae</name>
    <name type="common">Two-spotted spider mite</name>
    <dbReference type="NCBI Taxonomy" id="32264"/>
    <lineage>
        <taxon>Eukaryota</taxon>
        <taxon>Metazoa</taxon>
        <taxon>Ecdysozoa</taxon>
        <taxon>Arthropoda</taxon>
        <taxon>Chelicerata</taxon>
        <taxon>Arachnida</taxon>
        <taxon>Acari</taxon>
        <taxon>Acariformes</taxon>
        <taxon>Trombidiformes</taxon>
        <taxon>Prostigmata</taxon>
        <taxon>Eleutherengona</taxon>
        <taxon>Raphignathae</taxon>
        <taxon>Tetranychoidea</taxon>
        <taxon>Tetranychidae</taxon>
        <taxon>Tetranychus</taxon>
    </lineage>
</organism>
<reference evidence="2" key="1">
    <citation type="submission" date="2011-08" db="EMBL/GenBank/DDBJ databases">
        <authorList>
            <person name="Rombauts S."/>
        </authorList>
    </citation>
    <scope>NUCLEOTIDE SEQUENCE</scope>
    <source>
        <strain evidence="2">London</strain>
    </source>
</reference>
<dbReference type="KEGG" id="tut:107359764"/>
<dbReference type="AlphaFoldDB" id="T1K2E6"/>
<dbReference type="EMBL" id="CAEY01001362">
    <property type="status" value="NOT_ANNOTATED_CDS"/>
    <property type="molecule type" value="Genomic_DNA"/>
</dbReference>
<sequence length="213" mass="24816">MQSKSYCPRCKSYAPDKITIKVKVAGEDYHDLLLDWSDGLDVGRQFLQQLASITGIPLNKIHGCLTEYQEPYSQHLDVSVFAVDNIERQDPPEYDELDYLKCFNDGDCYAVSISFQDREPPFRVNLWLHHRSNFDDDQCTPSYCQHINGRNFLNRRIEVIKYGEQKYRQLYTGNQISTIRSMNIEPYLIPICKWRIAGGAVILSYPYFSRTHG</sequence>
<accession>T1K2E6</accession>
<protein>
    <submittedName>
        <fullName evidence="1">Uncharacterized protein</fullName>
    </submittedName>
</protein>
<keyword evidence="2" id="KW-1185">Reference proteome</keyword>
<dbReference type="Proteomes" id="UP000015104">
    <property type="component" value="Unassembled WGS sequence"/>
</dbReference>
<evidence type="ECO:0000313" key="2">
    <source>
        <dbReference type="Proteomes" id="UP000015104"/>
    </source>
</evidence>
<dbReference type="EnsemblMetazoa" id="tetur04g04750.1">
    <property type="protein sequence ID" value="tetur04g04750.1"/>
    <property type="gene ID" value="tetur04g04750"/>
</dbReference>
<reference evidence="1" key="2">
    <citation type="submission" date="2015-06" db="UniProtKB">
        <authorList>
            <consortium name="EnsemblMetazoa"/>
        </authorList>
    </citation>
    <scope>IDENTIFICATION</scope>
</reference>
<proteinExistence type="predicted"/>
<evidence type="ECO:0000313" key="1">
    <source>
        <dbReference type="EnsemblMetazoa" id="tetur04g04750.1"/>
    </source>
</evidence>
<gene>
    <name evidence="1" type="primary">107359764</name>
</gene>